<keyword evidence="5" id="KW-1185">Reference proteome</keyword>
<dbReference type="EMBL" id="SUNJ01013061">
    <property type="protein sequence ID" value="TPP57538.1"/>
    <property type="molecule type" value="Genomic_DNA"/>
</dbReference>
<dbReference type="Proteomes" id="UP000316759">
    <property type="component" value="Unassembled WGS sequence"/>
</dbReference>
<comment type="caution">
    <text evidence="4">The sequence shown here is derived from an EMBL/GenBank/DDBJ whole genome shotgun (WGS) entry which is preliminary data.</text>
</comment>
<dbReference type="PANTHER" id="PTHR24189">
    <property type="entry name" value="MYOTROPHIN"/>
    <property type="match status" value="1"/>
</dbReference>
<dbReference type="PROSITE" id="PS50088">
    <property type="entry name" value="ANK_REPEAT"/>
    <property type="match status" value="2"/>
</dbReference>
<evidence type="ECO:0000313" key="4">
    <source>
        <dbReference type="EMBL" id="TPP57538.1"/>
    </source>
</evidence>
<evidence type="ECO:0000256" key="3">
    <source>
        <dbReference type="PROSITE-ProRule" id="PRU00023"/>
    </source>
</evidence>
<evidence type="ECO:0000256" key="2">
    <source>
        <dbReference type="ARBA" id="ARBA00023043"/>
    </source>
</evidence>
<evidence type="ECO:0000313" key="5">
    <source>
        <dbReference type="Proteomes" id="UP000316759"/>
    </source>
</evidence>
<gene>
    <name evidence="4" type="ORF">FGIG_09213</name>
</gene>
<dbReference type="InterPro" id="IPR050745">
    <property type="entry name" value="Multifunctional_regulatory"/>
</dbReference>
<proteinExistence type="predicted"/>
<dbReference type="Gene3D" id="1.25.40.20">
    <property type="entry name" value="Ankyrin repeat-containing domain"/>
    <property type="match status" value="2"/>
</dbReference>
<dbReference type="STRING" id="46835.A0A504YGK0"/>
<dbReference type="AlphaFoldDB" id="A0A504YGK0"/>
<dbReference type="SUPFAM" id="SSF48403">
    <property type="entry name" value="Ankyrin repeat"/>
    <property type="match status" value="1"/>
</dbReference>
<dbReference type="InterPro" id="IPR002110">
    <property type="entry name" value="Ankyrin_rpt"/>
</dbReference>
<name>A0A504YGK0_FASGI</name>
<dbReference type="OrthoDB" id="19174at2759"/>
<sequence>MSSQSEADDEPTELPYDIDEVMAAKRDNPGMFVSAWEADENDIDSWSKSQIKADPLKRFIVAAEKGELNTINEMAIRSKKQIPDSPHPTLEELLSATDRDGYTALHRAAYGGHLLVLKRLIQLGANLNSRTEDGWTPLHSAAFWNQLACVQTLVYAGADPQALTNSNQTPMHLAVSNNQGPETLIFLMSLPQTSIQKVRNKVGDAVEDLILRNTPYFELCHPFSQCATQLSR</sequence>
<keyword evidence="2 3" id="KW-0040">ANK repeat</keyword>
<feature type="repeat" description="ANK" evidence="3">
    <location>
        <begin position="100"/>
        <end position="132"/>
    </location>
</feature>
<protein>
    <submittedName>
        <fullName evidence="4">Ankyrin repeat domain-containing protein 49</fullName>
    </submittedName>
</protein>
<evidence type="ECO:0000256" key="1">
    <source>
        <dbReference type="ARBA" id="ARBA00022737"/>
    </source>
</evidence>
<dbReference type="PANTHER" id="PTHR24189:SF73">
    <property type="entry name" value="ANKYRIN REPEAT AND SOCS BOX-CONTAINING 15B"/>
    <property type="match status" value="1"/>
</dbReference>
<dbReference type="InterPro" id="IPR036770">
    <property type="entry name" value="Ankyrin_rpt-contain_sf"/>
</dbReference>
<feature type="repeat" description="ANK" evidence="3">
    <location>
        <begin position="133"/>
        <end position="165"/>
    </location>
</feature>
<accession>A0A504YGK0</accession>
<organism evidence="4 5">
    <name type="scientific">Fasciola gigantica</name>
    <name type="common">Giant liver fluke</name>
    <dbReference type="NCBI Taxonomy" id="46835"/>
    <lineage>
        <taxon>Eukaryota</taxon>
        <taxon>Metazoa</taxon>
        <taxon>Spiralia</taxon>
        <taxon>Lophotrochozoa</taxon>
        <taxon>Platyhelminthes</taxon>
        <taxon>Trematoda</taxon>
        <taxon>Digenea</taxon>
        <taxon>Plagiorchiida</taxon>
        <taxon>Echinostomata</taxon>
        <taxon>Echinostomatoidea</taxon>
        <taxon>Fasciolidae</taxon>
        <taxon>Fasciola</taxon>
    </lineage>
</organism>
<dbReference type="Pfam" id="PF12796">
    <property type="entry name" value="Ank_2"/>
    <property type="match status" value="1"/>
</dbReference>
<reference evidence="4 5" key="1">
    <citation type="submission" date="2019-04" db="EMBL/GenBank/DDBJ databases">
        <title>Annotation for the trematode Fasciola gigantica.</title>
        <authorList>
            <person name="Choi Y.-J."/>
        </authorList>
    </citation>
    <scope>NUCLEOTIDE SEQUENCE [LARGE SCALE GENOMIC DNA]</scope>
    <source>
        <strain evidence="4">Uganda_cow_1</strain>
    </source>
</reference>
<dbReference type="SMART" id="SM00248">
    <property type="entry name" value="ANK"/>
    <property type="match status" value="3"/>
</dbReference>
<dbReference type="PROSITE" id="PS50297">
    <property type="entry name" value="ANK_REP_REGION"/>
    <property type="match status" value="2"/>
</dbReference>
<keyword evidence="1" id="KW-0677">Repeat</keyword>